<dbReference type="InterPro" id="IPR036393">
    <property type="entry name" value="AceGlu_kinase-like_sf"/>
</dbReference>
<dbReference type="PIRSF" id="PIRSF000726">
    <property type="entry name" value="Asp_kin"/>
    <property type="match status" value="1"/>
</dbReference>
<evidence type="ECO:0000313" key="17">
    <source>
        <dbReference type="Proteomes" id="UP000054976"/>
    </source>
</evidence>
<dbReference type="Proteomes" id="UP000054976">
    <property type="component" value="Unassembled WGS sequence"/>
</dbReference>
<evidence type="ECO:0000256" key="8">
    <source>
        <dbReference type="ARBA" id="ARBA00022777"/>
    </source>
</evidence>
<dbReference type="GO" id="GO:0004072">
    <property type="term" value="F:aspartate kinase activity"/>
    <property type="evidence" value="ECO:0007669"/>
    <property type="project" value="UniProtKB-EC"/>
</dbReference>
<evidence type="ECO:0000256" key="2">
    <source>
        <dbReference type="ARBA" id="ARBA00004986"/>
    </source>
</evidence>
<keyword evidence="10" id="KW-0457">Lysine biosynthesis</keyword>
<dbReference type="SUPFAM" id="SSF55021">
    <property type="entry name" value="ACT-like"/>
    <property type="match status" value="2"/>
</dbReference>
<comment type="catalytic activity">
    <reaction evidence="11 13">
        <text>L-aspartate + ATP = 4-phospho-L-aspartate + ADP</text>
        <dbReference type="Rhea" id="RHEA:23776"/>
        <dbReference type="ChEBI" id="CHEBI:29991"/>
        <dbReference type="ChEBI" id="CHEBI:30616"/>
        <dbReference type="ChEBI" id="CHEBI:57535"/>
        <dbReference type="ChEBI" id="CHEBI:456216"/>
        <dbReference type="EC" id="2.7.2.4"/>
    </reaction>
</comment>
<dbReference type="FunFam" id="3.30.2130.10:FF:000002">
    <property type="entry name" value="Aspartokinase"/>
    <property type="match status" value="1"/>
</dbReference>
<dbReference type="NCBIfam" id="NF005155">
    <property type="entry name" value="PRK06635.1-4"/>
    <property type="match status" value="1"/>
</dbReference>
<comment type="pathway">
    <text evidence="1 14">Amino-acid biosynthesis; L-lysine biosynthesis via DAP pathway; (S)-tetrahydrodipicolinate from L-aspartate: step 1/4.</text>
</comment>
<dbReference type="FunFam" id="3.40.1160.10:FF:000002">
    <property type="entry name" value="Aspartokinase"/>
    <property type="match status" value="1"/>
</dbReference>
<dbReference type="PANTHER" id="PTHR21499:SF3">
    <property type="entry name" value="ASPARTOKINASE"/>
    <property type="match status" value="1"/>
</dbReference>
<feature type="binding site" evidence="12">
    <location>
        <position position="46"/>
    </location>
    <ligand>
        <name>substrate</name>
    </ligand>
</feature>
<dbReference type="Gene3D" id="3.30.2130.10">
    <property type="entry name" value="VC0802-like"/>
    <property type="match status" value="1"/>
</dbReference>
<evidence type="ECO:0000313" key="16">
    <source>
        <dbReference type="EMBL" id="GAQ94756.1"/>
    </source>
</evidence>
<dbReference type="NCBIfam" id="TIGR00657">
    <property type="entry name" value="asp_kinases"/>
    <property type="match status" value="1"/>
</dbReference>
<feature type="binding site" evidence="12">
    <location>
        <begin position="6"/>
        <end position="9"/>
    </location>
    <ligand>
        <name>ATP</name>
        <dbReference type="ChEBI" id="CHEBI:30616"/>
    </ligand>
</feature>
<dbReference type="NCBIfam" id="TIGR00656">
    <property type="entry name" value="asp_kin_monofn"/>
    <property type="match status" value="1"/>
</dbReference>
<dbReference type="InterPro" id="IPR045865">
    <property type="entry name" value="ACT-like_dom_sf"/>
</dbReference>
<dbReference type="PANTHER" id="PTHR21499">
    <property type="entry name" value="ASPARTATE KINASE"/>
    <property type="match status" value="1"/>
</dbReference>
<dbReference type="GO" id="GO:0005524">
    <property type="term" value="F:ATP binding"/>
    <property type="evidence" value="ECO:0007669"/>
    <property type="project" value="UniProtKB-KW"/>
</dbReference>
<dbReference type="PROSITE" id="PS51671">
    <property type="entry name" value="ACT"/>
    <property type="match status" value="2"/>
</dbReference>
<reference evidence="17" key="1">
    <citation type="submission" date="2016-01" db="EMBL/GenBank/DDBJ databases">
        <title>Draft genome sequence of Thermodesulfovibrio aggregans strain TGE-P1.</title>
        <authorList>
            <person name="Sekiguchi Y."/>
            <person name="Ohashi A."/>
            <person name="Matsuura N."/>
            <person name="Tourlousse M.D."/>
        </authorList>
    </citation>
    <scope>NUCLEOTIDE SEQUENCE [LARGE SCALE GENOMIC DNA]</scope>
    <source>
        <strain evidence="17">TGE-P1</strain>
    </source>
</reference>
<evidence type="ECO:0000256" key="13">
    <source>
        <dbReference type="RuleBase" id="RU003448"/>
    </source>
</evidence>
<dbReference type="UniPathway" id="UPA00051">
    <property type="reaction ID" value="UER00462"/>
</dbReference>
<dbReference type="InterPro" id="IPR018042">
    <property type="entry name" value="Aspartate_kinase_CS"/>
</dbReference>
<evidence type="ECO:0000256" key="14">
    <source>
        <dbReference type="RuleBase" id="RU004249"/>
    </source>
</evidence>
<evidence type="ECO:0000256" key="1">
    <source>
        <dbReference type="ARBA" id="ARBA00004766"/>
    </source>
</evidence>
<dbReference type="UniPathway" id="UPA00050">
    <property type="reaction ID" value="UER00461"/>
</dbReference>
<keyword evidence="7 12" id="KW-0547">Nucleotide-binding</keyword>
<name>A0A0U9HPH7_9BACT</name>
<dbReference type="OrthoDB" id="9799110at2"/>
<dbReference type="GO" id="GO:0009088">
    <property type="term" value="P:threonine biosynthetic process"/>
    <property type="evidence" value="ECO:0007669"/>
    <property type="project" value="UniProtKB-UniPathway"/>
</dbReference>
<keyword evidence="5 14" id="KW-0028">Amino-acid biosynthesis</keyword>
<evidence type="ECO:0000256" key="4">
    <source>
        <dbReference type="ARBA" id="ARBA00010122"/>
    </source>
</evidence>
<dbReference type="GO" id="GO:0009090">
    <property type="term" value="P:homoserine biosynthetic process"/>
    <property type="evidence" value="ECO:0007669"/>
    <property type="project" value="TreeGrafter"/>
</dbReference>
<feature type="binding site" evidence="12">
    <location>
        <position position="73"/>
    </location>
    <ligand>
        <name>substrate</name>
    </ligand>
</feature>
<dbReference type="InterPro" id="IPR001341">
    <property type="entry name" value="Asp_kinase"/>
</dbReference>
<evidence type="ECO:0000256" key="10">
    <source>
        <dbReference type="ARBA" id="ARBA00023154"/>
    </source>
</evidence>
<proteinExistence type="inferred from homology"/>
<comment type="pathway">
    <text evidence="3 14">Amino-acid biosynthesis; L-threonine biosynthesis; L-threonine from L-aspartate: step 1/5.</text>
</comment>
<feature type="domain" description="ACT" evidence="15">
    <location>
        <begin position="344"/>
        <end position="405"/>
    </location>
</feature>
<accession>A0A0U9HPH7</accession>
<dbReference type="Pfam" id="PF22468">
    <property type="entry name" value="ACT_9"/>
    <property type="match status" value="2"/>
</dbReference>
<comment type="caution">
    <text evidence="16">The sequence shown here is derived from an EMBL/GenBank/DDBJ whole genome shotgun (WGS) entry which is preliminary data.</text>
</comment>
<evidence type="ECO:0000256" key="3">
    <source>
        <dbReference type="ARBA" id="ARBA00005139"/>
    </source>
</evidence>
<feature type="binding site" evidence="12">
    <location>
        <begin position="172"/>
        <end position="173"/>
    </location>
    <ligand>
        <name>ATP</name>
        <dbReference type="ChEBI" id="CHEBI:30616"/>
    </ligand>
</feature>
<dbReference type="UniPathway" id="UPA00034">
    <property type="reaction ID" value="UER00015"/>
</dbReference>
<dbReference type="PROSITE" id="PS00324">
    <property type="entry name" value="ASPARTOKINASE"/>
    <property type="match status" value="1"/>
</dbReference>
<dbReference type="InterPro" id="IPR002912">
    <property type="entry name" value="ACT_dom"/>
</dbReference>
<keyword evidence="6 13" id="KW-0808">Transferase</keyword>
<keyword evidence="9 12" id="KW-0067">ATP-binding</keyword>
<dbReference type="InterPro" id="IPR005260">
    <property type="entry name" value="Asp_kin_monofn"/>
</dbReference>
<feature type="binding site" evidence="12">
    <location>
        <begin position="208"/>
        <end position="209"/>
    </location>
    <ligand>
        <name>ATP</name>
        <dbReference type="ChEBI" id="CHEBI:30616"/>
    </ligand>
</feature>
<evidence type="ECO:0000259" key="15">
    <source>
        <dbReference type="PROSITE" id="PS51671"/>
    </source>
</evidence>
<dbReference type="Gene3D" id="3.40.1160.10">
    <property type="entry name" value="Acetylglutamate kinase-like"/>
    <property type="match status" value="1"/>
</dbReference>
<dbReference type="EMBL" id="BCNO01000001">
    <property type="protein sequence ID" value="GAQ94756.1"/>
    <property type="molecule type" value="Genomic_DNA"/>
</dbReference>
<dbReference type="InterPro" id="IPR041740">
    <property type="entry name" value="AKii-LysC-BS"/>
</dbReference>
<dbReference type="CDD" id="cd04261">
    <property type="entry name" value="AAK_AKii-LysC-BS"/>
    <property type="match status" value="1"/>
</dbReference>
<evidence type="ECO:0000256" key="7">
    <source>
        <dbReference type="ARBA" id="ARBA00022741"/>
    </source>
</evidence>
<dbReference type="GO" id="GO:0009089">
    <property type="term" value="P:lysine biosynthetic process via diaminopimelate"/>
    <property type="evidence" value="ECO:0007669"/>
    <property type="project" value="UniProtKB-UniPathway"/>
</dbReference>
<evidence type="ECO:0000256" key="6">
    <source>
        <dbReference type="ARBA" id="ARBA00022679"/>
    </source>
</evidence>
<dbReference type="CDD" id="cd04913">
    <property type="entry name" value="ACT_AKii-LysC-BS-like_1"/>
    <property type="match status" value="1"/>
</dbReference>
<dbReference type="RefSeq" id="WP_059176555.1">
    <property type="nucleotide sequence ID" value="NZ_BCNO01000001.1"/>
</dbReference>
<dbReference type="SUPFAM" id="SSF53633">
    <property type="entry name" value="Carbamate kinase-like"/>
    <property type="match status" value="1"/>
</dbReference>
<dbReference type="Pfam" id="PF00696">
    <property type="entry name" value="AA_kinase"/>
    <property type="match status" value="1"/>
</dbReference>
<organism evidence="16 17">
    <name type="scientific">Thermodesulfovibrio aggregans</name>
    <dbReference type="NCBI Taxonomy" id="86166"/>
    <lineage>
        <taxon>Bacteria</taxon>
        <taxon>Pseudomonadati</taxon>
        <taxon>Nitrospirota</taxon>
        <taxon>Thermodesulfovibrionia</taxon>
        <taxon>Thermodesulfovibrionales</taxon>
        <taxon>Thermodesulfovibrionaceae</taxon>
        <taxon>Thermodesulfovibrio</taxon>
    </lineage>
</organism>
<dbReference type="NCBIfam" id="NF005154">
    <property type="entry name" value="PRK06635.1-2"/>
    <property type="match status" value="1"/>
</dbReference>
<evidence type="ECO:0000256" key="12">
    <source>
        <dbReference type="PIRSR" id="PIRSR000726-1"/>
    </source>
</evidence>
<dbReference type="InterPro" id="IPR054352">
    <property type="entry name" value="ACT_Aspartokinase"/>
</dbReference>
<evidence type="ECO:0000256" key="9">
    <source>
        <dbReference type="ARBA" id="ARBA00022840"/>
    </source>
</evidence>
<sequence length="405" mass="43252">MLIVQKYGGTSVANIERIKAVAERVSKTVKEGNKVVVVVSAMAGETDKLIGLAHQVCPDPPEREMDLLLSSGERVTAALTAMALHGLGHKAIALTGRQMGIITDAVHTKARIEKIIATRAVKALADGYIVVVAGFQGITEDEDVTTLGRGGSDLTAVAIAAALNADLCEIYTDVDGVFTADPNIVPNARKLEKISYEEMLELASLGAKVLQTRSVEFAMKYNVPVVVRSSFNWNPGTLVTKEDKDMEKVVVSGIAHDKNQAKITILKVPDRPGIAAKLFKAVADANIVVDMIVQNISSDGKATDISFTVPKTDAKKALELTQRISNELGAEGVLLNEDIAKISIVGVGMRTHSGVAAQMFEALANHGINIMAISTSEIKISCLIDAKYTELAVRVLHDTFKLGEQ</sequence>
<dbReference type="EC" id="2.7.2.4" evidence="13"/>
<gene>
    <name evidence="16" type="ORF">TAGGR_1941</name>
</gene>
<evidence type="ECO:0000256" key="11">
    <source>
        <dbReference type="ARBA" id="ARBA00047872"/>
    </source>
</evidence>
<keyword evidence="8 13" id="KW-0418">Kinase</keyword>
<dbReference type="STRING" id="86166.TAGGR_1941"/>
<dbReference type="InterPro" id="IPR001048">
    <property type="entry name" value="Asp/Glu/Uridylate_kinase"/>
</dbReference>
<dbReference type="GO" id="GO:0005829">
    <property type="term" value="C:cytosol"/>
    <property type="evidence" value="ECO:0007669"/>
    <property type="project" value="TreeGrafter"/>
</dbReference>
<comment type="similarity">
    <text evidence="4 13">Belongs to the aspartokinase family.</text>
</comment>
<keyword evidence="17" id="KW-1185">Reference proteome</keyword>
<evidence type="ECO:0000256" key="5">
    <source>
        <dbReference type="ARBA" id="ARBA00022605"/>
    </source>
</evidence>
<dbReference type="AlphaFoldDB" id="A0A0U9HPH7"/>
<protein>
    <recommendedName>
        <fullName evidence="13">Aspartokinase</fullName>
        <ecNumber evidence="13">2.7.2.4</ecNumber>
    </recommendedName>
</protein>
<feature type="domain" description="ACT" evidence="15">
    <location>
        <begin position="263"/>
        <end position="341"/>
    </location>
</feature>
<dbReference type="CDD" id="cd04923">
    <property type="entry name" value="ACT_AK-LysC-DapG-like_2"/>
    <property type="match status" value="1"/>
</dbReference>
<comment type="pathway">
    <text evidence="2 14">Amino-acid biosynthesis; L-methionine biosynthesis via de novo pathway; L-homoserine from L-aspartate: step 1/3.</text>
</comment>